<evidence type="ECO:0000256" key="1">
    <source>
        <dbReference type="ARBA" id="ARBA00004496"/>
    </source>
</evidence>
<dbReference type="Pfam" id="PF00358">
    <property type="entry name" value="PTS_EIIA_1"/>
    <property type="match status" value="1"/>
</dbReference>
<proteinExistence type="predicted"/>
<dbReference type="PANTHER" id="PTHR45008:SF1">
    <property type="entry name" value="PTS SYSTEM GLUCOSE-SPECIFIC EIIA COMPONENT"/>
    <property type="match status" value="1"/>
</dbReference>
<reference evidence="9" key="1">
    <citation type="submission" date="2023-03" db="EMBL/GenBank/DDBJ databases">
        <authorList>
            <person name="Shen W."/>
            <person name="Cai J."/>
        </authorList>
    </citation>
    <scope>NUCLEOTIDE SEQUENCE</scope>
    <source>
        <strain evidence="9">P96-3</strain>
    </source>
</reference>
<evidence type="ECO:0000259" key="8">
    <source>
        <dbReference type="PROSITE" id="PS51093"/>
    </source>
</evidence>
<comment type="caution">
    <text evidence="9">The sequence shown here is derived from an EMBL/GenBank/DDBJ whole genome shotgun (WGS) entry which is preliminary data.</text>
</comment>
<dbReference type="GO" id="GO:0009401">
    <property type="term" value="P:phosphoenolpyruvate-dependent sugar phosphotransferase system"/>
    <property type="evidence" value="ECO:0007669"/>
    <property type="project" value="UniProtKB-KW"/>
</dbReference>
<evidence type="ECO:0000256" key="7">
    <source>
        <dbReference type="ARBA" id="ARBA00022777"/>
    </source>
</evidence>
<dbReference type="PROSITE" id="PS51093">
    <property type="entry name" value="PTS_EIIA_TYPE_1"/>
    <property type="match status" value="1"/>
</dbReference>
<dbReference type="FunFam" id="2.70.70.10:FF:000001">
    <property type="entry name" value="PTS system glucose-specific IIA component"/>
    <property type="match status" value="1"/>
</dbReference>
<keyword evidence="4 9" id="KW-0762">Sugar transport</keyword>
<evidence type="ECO:0000313" key="10">
    <source>
        <dbReference type="Proteomes" id="UP001268577"/>
    </source>
</evidence>
<evidence type="ECO:0000256" key="5">
    <source>
        <dbReference type="ARBA" id="ARBA00022679"/>
    </source>
</evidence>
<keyword evidence="5" id="KW-0808">Transferase</keyword>
<evidence type="ECO:0000256" key="4">
    <source>
        <dbReference type="ARBA" id="ARBA00022597"/>
    </source>
</evidence>
<evidence type="ECO:0000256" key="3">
    <source>
        <dbReference type="ARBA" id="ARBA00022448"/>
    </source>
</evidence>
<dbReference type="InterPro" id="IPR050890">
    <property type="entry name" value="PTS_EIIA_component"/>
</dbReference>
<evidence type="ECO:0000256" key="2">
    <source>
        <dbReference type="ARBA" id="ARBA00004651"/>
    </source>
</evidence>
<protein>
    <submittedName>
        <fullName evidence="9">PTS glucose transporter subunit IIA</fullName>
    </submittedName>
</protein>
<dbReference type="RefSeq" id="WP_311874789.1">
    <property type="nucleotide sequence ID" value="NZ_JARQCB010000002.1"/>
</dbReference>
<dbReference type="InterPro" id="IPR001127">
    <property type="entry name" value="PTS_EIIA_1_perm"/>
</dbReference>
<sequence length="149" mass="16184">MNLHSVAQGKLIDITEVNDEVFSQKMIGNGFAVIPNDEAIYSPIEGTVTSIFPTKHAIGLKTKENIEILLHIGIDTVELKGEPFEIFVKEGDSVSPSTLLAKVDLSLLNKYNKSTDIITIITSENYANLVVNSFGPTSASDSIGYIELN</sequence>
<evidence type="ECO:0000313" key="9">
    <source>
        <dbReference type="EMBL" id="MDT2835079.1"/>
    </source>
</evidence>
<organism evidence="9 10">
    <name type="scientific">Vagococcus carniphilus</name>
    <dbReference type="NCBI Taxonomy" id="218144"/>
    <lineage>
        <taxon>Bacteria</taxon>
        <taxon>Bacillati</taxon>
        <taxon>Bacillota</taxon>
        <taxon>Bacilli</taxon>
        <taxon>Lactobacillales</taxon>
        <taxon>Enterococcaceae</taxon>
        <taxon>Vagococcus</taxon>
    </lineage>
</organism>
<gene>
    <name evidence="9" type="ORF">P7H70_13635</name>
</gene>
<comment type="subcellular location">
    <subcellularLocation>
        <location evidence="2">Cell membrane</location>
        <topology evidence="2">Multi-pass membrane protein</topology>
    </subcellularLocation>
    <subcellularLocation>
        <location evidence="1">Cytoplasm</location>
    </subcellularLocation>
</comment>
<dbReference type="AlphaFoldDB" id="A0AAW8U7K8"/>
<accession>A0AAW8U7K8</accession>
<feature type="domain" description="PTS EIIA type-1" evidence="8">
    <location>
        <begin position="19"/>
        <end position="123"/>
    </location>
</feature>
<dbReference type="InterPro" id="IPR011055">
    <property type="entry name" value="Dup_hybrid_motif"/>
</dbReference>
<dbReference type="GO" id="GO:0005886">
    <property type="term" value="C:plasma membrane"/>
    <property type="evidence" value="ECO:0007669"/>
    <property type="project" value="UniProtKB-SubCell"/>
</dbReference>
<dbReference type="SUPFAM" id="SSF51261">
    <property type="entry name" value="Duplicated hybrid motif"/>
    <property type="match status" value="1"/>
</dbReference>
<dbReference type="GO" id="GO:0005737">
    <property type="term" value="C:cytoplasm"/>
    <property type="evidence" value="ECO:0007669"/>
    <property type="project" value="UniProtKB-SubCell"/>
</dbReference>
<evidence type="ECO:0000256" key="6">
    <source>
        <dbReference type="ARBA" id="ARBA00022683"/>
    </source>
</evidence>
<dbReference type="NCBIfam" id="TIGR00830">
    <property type="entry name" value="PTBA"/>
    <property type="match status" value="1"/>
</dbReference>
<keyword evidence="7" id="KW-0418">Kinase</keyword>
<keyword evidence="3" id="KW-0813">Transport</keyword>
<dbReference type="GO" id="GO:0016301">
    <property type="term" value="F:kinase activity"/>
    <property type="evidence" value="ECO:0007669"/>
    <property type="project" value="UniProtKB-KW"/>
</dbReference>
<dbReference type="EMBL" id="JARQBZ010000036">
    <property type="protein sequence ID" value="MDT2835079.1"/>
    <property type="molecule type" value="Genomic_DNA"/>
</dbReference>
<keyword evidence="6" id="KW-0598">Phosphotransferase system</keyword>
<dbReference type="Proteomes" id="UP001268577">
    <property type="component" value="Unassembled WGS sequence"/>
</dbReference>
<dbReference type="Gene3D" id="2.70.70.10">
    <property type="entry name" value="Glucose Permease (Domain IIA)"/>
    <property type="match status" value="1"/>
</dbReference>
<name>A0AAW8U7K8_9ENTE</name>
<dbReference type="PANTHER" id="PTHR45008">
    <property type="entry name" value="PTS SYSTEM GLUCOSE-SPECIFIC EIIA COMPONENT"/>
    <property type="match status" value="1"/>
</dbReference>